<dbReference type="GO" id="GO:0022857">
    <property type="term" value="F:transmembrane transporter activity"/>
    <property type="evidence" value="ECO:0007669"/>
    <property type="project" value="InterPro"/>
</dbReference>
<keyword evidence="4 7" id="KW-0812">Transmembrane</keyword>
<feature type="transmembrane region" description="Helical" evidence="7">
    <location>
        <begin position="7"/>
        <end position="27"/>
    </location>
</feature>
<dbReference type="PROSITE" id="PS50850">
    <property type="entry name" value="MFS"/>
    <property type="match status" value="1"/>
</dbReference>
<sequence>MNKRLALFFLIMFVVGTDTFLISPLIPTLQKQFHISTELSGWMMGAYALGYALFALIAGPLSDGWDRKKVMIAGMVCFSAATILCGFATSFWTMFLFRFLAGVSAAFASPQVWAAIPALFPPNKIAKAFGITTAGLAVSQALGVPIGSWLAVTNWSYPFFVIGAGSLLLALLIAFIVPELKPAQDAGAPSSLFGRYVPLIKSGTARGAFLAYFLFQFGNFAAFTFIGKWLTDRFGISVGAVGGVIVFLGLGNLVGSFGSAAIINKFNRFNTMAGAILLLIVCFLVLPHLPALAAVAAVYLIIFAVLGTIFPLMMGMLISLNPAVRGTISSLANSVMYGATTAGAWVAGLLYALFNGFAAVGLMTAVSMGASLLVFMASGVLAVQGAPKEAAKLNNNKA</sequence>
<dbReference type="OrthoDB" id="212436at2"/>
<gene>
    <name evidence="9" type="ORF">VN24_08780</name>
</gene>
<dbReference type="InterPro" id="IPR050189">
    <property type="entry name" value="MFS_Efflux_Transporters"/>
</dbReference>
<comment type="subcellular location">
    <subcellularLocation>
        <location evidence="1">Cell membrane</location>
        <topology evidence="1">Multi-pass membrane protein</topology>
    </subcellularLocation>
</comment>
<feature type="transmembrane region" description="Helical" evidence="7">
    <location>
        <begin position="335"/>
        <end position="354"/>
    </location>
</feature>
<dbReference type="Gene3D" id="1.20.1250.20">
    <property type="entry name" value="MFS general substrate transporter like domains"/>
    <property type="match status" value="1"/>
</dbReference>
<feature type="transmembrane region" description="Helical" evidence="7">
    <location>
        <begin position="157"/>
        <end position="177"/>
    </location>
</feature>
<organism evidence="9 10">
    <name type="scientific">Paenibacillus beijingensis</name>
    <dbReference type="NCBI Taxonomy" id="1126833"/>
    <lineage>
        <taxon>Bacteria</taxon>
        <taxon>Bacillati</taxon>
        <taxon>Bacillota</taxon>
        <taxon>Bacilli</taxon>
        <taxon>Bacillales</taxon>
        <taxon>Paenibacillaceae</taxon>
        <taxon>Paenibacillus</taxon>
    </lineage>
</organism>
<evidence type="ECO:0000256" key="1">
    <source>
        <dbReference type="ARBA" id="ARBA00004651"/>
    </source>
</evidence>
<dbReference type="CDD" id="cd17324">
    <property type="entry name" value="MFS_NepI_like"/>
    <property type="match status" value="1"/>
</dbReference>
<dbReference type="GO" id="GO:0005886">
    <property type="term" value="C:plasma membrane"/>
    <property type="evidence" value="ECO:0007669"/>
    <property type="project" value="UniProtKB-SubCell"/>
</dbReference>
<feature type="transmembrane region" description="Helical" evidence="7">
    <location>
        <begin position="360"/>
        <end position="383"/>
    </location>
</feature>
<dbReference type="PANTHER" id="PTHR43124:SF3">
    <property type="entry name" value="CHLORAMPHENICOL EFFLUX PUMP RV0191"/>
    <property type="match status" value="1"/>
</dbReference>
<reference evidence="10" key="2">
    <citation type="submission" date="2015-03" db="EMBL/GenBank/DDBJ databases">
        <title>Genome sequence of Paenibacillus beijingensis strain DSM 24997T.</title>
        <authorList>
            <person name="Kwak Y."/>
            <person name="Shin J.-H."/>
        </authorList>
    </citation>
    <scope>NUCLEOTIDE SEQUENCE [LARGE SCALE GENOMIC DNA]</scope>
    <source>
        <strain evidence="10">DSM 24997</strain>
    </source>
</reference>
<keyword evidence="2" id="KW-0813">Transport</keyword>
<reference evidence="9 10" key="1">
    <citation type="journal article" date="2015" name="J. Biotechnol.">
        <title>Complete genome sequence of Paenibacillus beijingensis 7188(T) (=DSM 24997(T)), a novel rhizobacterium from jujube garden soil.</title>
        <authorList>
            <person name="Kwak Y."/>
            <person name="Shin J.H."/>
        </authorList>
    </citation>
    <scope>NUCLEOTIDE SEQUENCE [LARGE SCALE GENOMIC DNA]</scope>
    <source>
        <strain evidence="9 10">DSM 24997</strain>
    </source>
</reference>
<evidence type="ECO:0000313" key="10">
    <source>
        <dbReference type="Proteomes" id="UP000032633"/>
    </source>
</evidence>
<feature type="transmembrane region" description="Helical" evidence="7">
    <location>
        <begin position="209"/>
        <end position="230"/>
    </location>
</feature>
<proteinExistence type="predicted"/>
<keyword evidence="5 7" id="KW-1133">Transmembrane helix</keyword>
<feature type="domain" description="Major facilitator superfamily (MFS) profile" evidence="8">
    <location>
        <begin position="4"/>
        <end position="379"/>
    </location>
</feature>
<dbReference type="InterPro" id="IPR036259">
    <property type="entry name" value="MFS_trans_sf"/>
</dbReference>
<dbReference type="HOGENOM" id="CLU_001265_61_5_9"/>
<evidence type="ECO:0000256" key="2">
    <source>
        <dbReference type="ARBA" id="ARBA00022448"/>
    </source>
</evidence>
<feature type="transmembrane region" description="Helical" evidence="7">
    <location>
        <begin position="128"/>
        <end position="151"/>
    </location>
</feature>
<feature type="transmembrane region" description="Helical" evidence="7">
    <location>
        <begin position="292"/>
        <end position="314"/>
    </location>
</feature>
<protein>
    <submittedName>
        <fullName evidence="9">MFS transporter</fullName>
    </submittedName>
</protein>
<feature type="transmembrane region" description="Helical" evidence="7">
    <location>
        <begin position="236"/>
        <end position="257"/>
    </location>
</feature>
<dbReference type="PANTHER" id="PTHR43124">
    <property type="entry name" value="PURINE EFFLUX PUMP PBUE"/>
    <property type="match status" value="1"/>
</dbReference>
<dbReference type="SUPFAM" id="SSF103473">
    <property type="entry name" value="MFS general substrate transporter"/>
    <property type="match status" value="1"/>
</dbReference>
<evidence type="ECO:0000259" key="8">
    <source>
        <dbReference type="PROSITE" id="PS50850"/>
    </source>
</evidence>
<dbReference type="STRING" id="1126833.VN24_08780"/>
<evidence type="ECO:0000256" key="3">
    <source>
        <dbReference type="ARBA" id="ARBA00022475"/>
    </source>
</evidence>
<accession>A0A0D5NH06</accession>
<dbReference type="Proteomes" id="UP000032633">
    <property type="component" value="Chromosome"/>
</dbReference>
<dbReference type="KEGG" id="pbj:VN24_08780"/>
<dbReference type="InterPro" id="IPR011701">
    <property type="entry name" value="MFS"/>
</dbReference>
<dbReference type="EMBL" id="CP011058">
    <property type="protein sequence ID" value="AJY74654.1"/>
    <property type="molecule type" value="Genomic_DNA"/>
</dbReference>
<evidence type="ECO:0000256" key="4">
    <source>
        <dbReference type="ARBA" id="ARBA00022692"/>
    </source>
</evidence>
<dbReference type="AlphaFoldDB" id="A0A0D5NH06"/>
<evidence type="ECO:0000313" key="9">
    <source>
        <dbReference type="EMBL" id="AJY74654.1"/>
    </source>
</evidence>
<feature type="transmembrane region" description="Helical" evidence="7">
    <location>
        <begin position="269"/>
        <end position="286"/>
    </location>
</feature>
<evidence type="ECO:0000256" key="7">
    <source>
        <dbReference type="SAM" id="Phobius"/>
    </source>
</evidence>
<keyword evidence="10" id="KW-1185">Reference proteome</keyword>
<keyword evidence="6 7" id="KW-0472">Membrane</keyword>
<evidence type="ECO:0000256" key="6">
    <source>
        <dbReference type="ARBA" id="ARBA00023136"/>
    </source>
</evidence>
<dbReference type="Pfam" id="PF07690">
    <property type="entry name" value="MFS_1"/>
    <property type="match status" value="1"/>
</dbReference>
<dbReference type="InterPro" id="IPR020846">
    <property type="entry name" value="MFS_dom"/>
</dbReference>
<name>A0A0D5NH06_9BACL</name>
<dbReference type="RefSeq" id="WP_045670087.1">
    <property type="nucleotide sequence ID" value="NZ_CP011058.1"/>
</dbReference>
<evidence type="ECO:0000256" key="5">
    <source>
        <dbReference type="ARBA" id="ARBA00022989"/>
    </source>
</evidence>
<keyword evidence="3" id="KW-1003">Cell membrane</keyword>
<feature type="transmembrane region" description="Helical" evidence="7">
    <location>
        <begin position="39"/>
        <end position="58"/>
    </location>
</feature>
<feature type="transmembrane region" description="Helical" evidence="7">
    <location>
        <begin position="70"/>
        <end position="89"/>
    </location>
</feature>
<dbReference type="PATRIC" id="fig|1126833.4.peg.1940"/>